<protein>
    <recommendedName>
        <fullName evidence="3">AB hydrolase-1 domain-containing protein</fullName>
    </recommendedName>
</protein>
<dbReference type="InterPro" id="IPR029058">
    <property type="entry name" value="AB_hydrolase_fold"/>
</dbReference>
<evidence type="ECO:0000313" key="2">
    <source>
        <dbReference type="EMBL" id="CRH07852.1"/>
    </source>
</evidence>
<evidence type="ECO:0000256" key="1">
    <source>
        <dbReference type="SAM" id="SignalP"/>
    </source>
</evidence>
<dbReference type="SUPFAM" id="SSF53474">
    <property type="entry name" value="alpha/beta-Hydrolases"/>
    <property type="match status" value="1"/>
</dbReference>
<keyword evidence="1" id="KW-0732">Signal</keyword>
<feature type="chain" id="PRO_5012029118" description="AB hydrolase-1 domain-containing protein" evidence="1">
    <location>
        <begin position="25"/>
        <end position="271"/>
    </location>
</feature>
<sequence length="271" mass="30498">MVSLRFVTLLATLTLLLFSPPLQAQTAQAVTTHRYDGLALGGMQYGKLSAERPVILLIHDTMSHMHDPALKPWIALFKQLNATLLTINLSYNQAHRQGPLPCDITHTHRHGDALVEIPAWLAWLRRAGVQKVFLAGQGRGANQVAWYASESYEKIMAGLLLIDPMESNFEQTTDGYKARFGTPLQPLLGHMIQMNMHQMENMAQSDIGFLTCDKVSVTPASFFSYYNDDARQSTAFILTQMRMPHWIAAHNRPYKSSLSEIEKLLNEHVNP</sequence>
<dbReference type="EMBL" id="LO017727">
    <property type="protein sequence ID" value="CRH07852.1"/>
    <property type="molecule type" value="Genomic_DNA"/>
</dbReference>
<dbReference type="Gene3D" id="3.40.50.1820">
    <property type="entry name" value="alpha/beta hydrolase"/>
    <property type="match status" value="1"/>
</dbReference>
<proteinExistence type="predicted"/>
<feature type="signal peptide" evidence="1">
    <location>
        <begin position="1"/>
        <end position="24"/>
    </location>
</feature>
<dbReference type="AlphaFoldDB" id="A0A1S7LLN7"/>
<gene>
    <name evidence="2" type="ORF">MAGMO_3722</name>
</gene>
<evidence type="ECO:0008006" key="3">
    <source>
        <dbReference type="Google" id="ProtNLM"/>
    </source>
</evidence>
<name>A0A1S7LLN7_MAGMO</name>
<accession>A0A1S7LLN7</accession>
<organism evidence="2">
    <name type="scientific">Magnetococcus massalia (strain MO-1)</name>
    <dbReference type="NCBI Taxonomy" id="451514"/>
    <lineage>
        <taxon>Bacteria</taxon>
        <taxon>Pseudomonadati</taxon>
        <taxon>Pseudomonadota</taxon>
        <taxon>Magnetococcia</taxon>
        <taxon>Magnetococcales</taxon>
        <taxon>Magnetococcaceae</taxon>
        <taxon>Magnetococcus</taxon>
    </lineage>
</organism>
<reference evidence="2" key="1">
    <citation type="submission" date="2015-04" db="EMBL/GenBank/DDBJ databases">
        <authorList>
            <person name="Syromyatnikov M.Y."/>
            <person name="Popov V.N."/>
        </authorList>
    </citation>
    <scope>NUCLEOTIDE SEQUENCE</scope>
    <source>
        <strain evidence="2">MO-1</strain>
    </source>
</reference>